<feature type="chain" id="PRO_5040767614" evidence="3">
    <location>
        <begin position="25"/>
        <end position="240"/>
    </location>
</feature>
<keyword evidence="2" id="KW-1133">Transmembrane helix</keyword>
<keyword evidence="2" id="KW-0472">Membrane</keyword>
<gene>
    <name evidence="6" type="primary">LOC106062630</name>
</gene>
<dbReference type="Gene3D" id="2.60.40.10">
    <property type="entry name" value="Immunoglobulins"/>
    <property type="match status" value="1"/>
</dbReference>
<evidence type="ECO:0000313" key="5">
    <source>
        <dbReference type="Proteomes" id="UP001165740"/>
    </source>
</evidence>
<name>A0A9W2YCA5_BIOGL</name>
<dbReference type="InterPro" id="IPR013783">
    <property type="entry name" value="Ig-like_fold"/>
</dbReference>
<dbReference type="InterPro" id="IPR013106">
    <property type="entry name" value="Ig_V-set"/>
</dbReference>
<evidence type="ECO:0000259" key="4">
    <source>
        <dbReference type="Pfam" id="PF07686"/>
    </source>
</evidence>
<dbReference type="SUPFAM" id="SSF48726">
    <property type="entry name" value="Immunoglobulin"/>
    <property type="match status" value="1"/>
</dbReference>
<feature type="transmembrane region" description="Helical" evidence="2">
    <location>
        <begin position="200"/>
        <end position="222"/>
    </location>
</feature>
<evidence type="ECO:0000313" key="6">
    <source>
        <dbReference type="RefSeq" id="XP_055860358.1"/>
    </source>
</evidence>
<sequence length="240" mass="25500">MKKFKNFVLSAMALTLLLVEGARSLVIVTGTTFPNGNVVGEAASLSCSWDASISEAVDQVTFKKGDTTLFLCAPDTTGKPRRCTAVHATERYTAQLLSDKRLNVFVESLELTDSGTFTCQVVSNQQRWLKSFELHIEPKGTNSSDTNPNTTTNSSGNNTAAVVSSTTSASSNTNSETLGGWTSVSSNVHPENKGLTAGQIAALVMGSVAGIAIFGILIFCMLKEKILVKVSLQKQVLKAT</sequence>
<dbReference type="RefSeq" id="XP_055860358.1">
    <property type="nucleotide sequence ID" value="XM_056004383.1"/>
</dbReference>
<feature type="region of interest" description="Disordered" evidence="1">
    <location>
        <begin position="139"/>
        <end position="185"/>
    </location>
</feature>
<feature type="signal peptide" evidence="3">
    <location>
        <begin position="1"/>
        <end position="24"/>
    </location>
</feature>
<organism evidence="5 6">
    <name type="scientific">Biomphalaria glabrata</name>
    <name type="common">Bloodfluke planorb</name>
    <name type="synonym">Freshwater snail</name>
    <dbReference type="NCBI Taxonomy" id="6526"/>
    <lineage>
        <taxon>Eukaryota</taxon>
        <taxon>Metazoa</taxon>
        <taxon>Spiralia</taxon>
        <taxon>Lophotrochozoa</taxon>
        <taxon>Mollusca</taxon>
        <taxon>Gastropoda</taxon>
        <taxon>Heterobranchia</taxon>
        <taxon>Euthyneura</taxon>
        <taxon>Panpulmonata</taxon>
        <taxon>Hygrophila</taxon>
        <taxon>Lymnaeoidea</taxon>
        <taxon>Planorbidae</taxon>
        <taxon>Biomphalaria</taxon>
    </lineage>
</organism>
<protein>
    <submittedName>
        <fullName evidence="6">Uncharacterized protein LOC106062630</fullName>
    </submittedName>
</protein>
<dbReference type="InterPro" id="IPR036179">
    <property type="entry name" value="Ig-like_dom_sf"/>
</dbReference>
<dbReference type="GeneID" id="106062630"/>
<feature type="compositionally biased region" description="Low complexity" evidence="1">
    <location>
        <begin position="141"/>
        <end position="175"/>
    </location>
</feature>
<feature type="domain" description="Immunoglobulin V-set" evidence="4">
    <location>
        <begin position="38"/>
        <end position="135"/>
    </location>
</feature>
<feature type="compositionally biased region" description="Polar residues" evidence="1">
    <location>
        <begin position="176"/>
        <end position="185"/>
    </location>
</feature>
<accession>A0A9W2YCA5</accession>
<evidence type="ECO:0000256" key="1">
    <source>
        <dbReference type="SAM" id="MobiDB-lite"/>
    </source>
</evidence>
<reference evidence="6" key="1">
    <citation type="submission" date="2025-08" db="UniProtKB">
        <authorList>
            <consortium name="RefSeq"/>
        </authorList>
    </citation>
    <scope>IDENTIFICATION</scope>
</reference>
<keyword evidence="5" id="KW-1185">Reference proteome</keyword>
<dbReference type="Proteomes" id="UP001165740">
    <property type="component" value="Chromosome 11"/>
</dbReference>
<evidence type="ECO:0000256" key="3">
    <source>
        <dbReference type="SAM" id="SignalP"/>
    </source>
</evidence>
<dbReference type="Pfam" id="PF07686">
    <property type="entry name" value="V-set"/>
    <property type="match status" value="1"/>
</dbReference>
<evidence type="ECO:0000256" key="2">
    <source>
        <dbReference type="SAM" id="Phobius"/>
    </source>
</evidence>
<keyword evidence="2" id="KW-0812">Transmembrane</keyword>
<dbReference type="AlphaFoldDB" id="A0A9W2YCA5"/>
<proteinExistence type="predicted"/>
<keyword evidence="3" id="KW-0732">Signal</keyword>